<dbReference type="SUPFAM" id="SSF81383">
    <property type="entry name" value="F-box domain"/>
    <property type="match status" value="1"/>
</dbReference>
<dbReference type="InterPro" id="IPR036047">
    <property type="entry name" value="F-box-like_dom_sf"/>
</dbReference>
<dbReference type="PANTHER" id="PTHR31215">
    <property type="entry name" value="OS05G0510400 PROTEIN-RELATED"/>
    <property type="match status" value="1"/>
</dbReference>
<dbReference type="AlphaFoldDB" id="A0A2N9FGF5"/>
<feature type="region of interest" description="Disordered" evidence="1">
    <location>
        <begin position="1"/>
        <end position="32"/>
    </location>
</feature>
<feature type="compositionally biased region" description="Basic and acidic residues" evidence="1">
    <location>
        <begin position="13"/>
        <end position="32"/>
    </location>
</feature>
<proteinExistence type="predicted"/>
<evidence type="ECO:0008006" key="3">
    <source>
        <dbReference type="Google" id="ProtNLM"/>
    </source>
</evidence>
<dbReference type="EMBL" id="OIVN01000825">
    <property type="protein sequence ID" value="SPC86110.1"/>
    <property type="molecule type" value="Genomic_DNA"/>
</dbReference>
<protein>
    <recommendedName>
        <fullName evidence="3">F-box domain-containing protein</fullName>
    </recommendedName>
</protein>
<accession>A0A2N9FGF5</accession>
<sequence length="291" mass="31912">MSMTSSLLLRPDLSSKIHPEQPEQEQKQEKEQEQDFTFLGIDHFDRLPNSLLLLVFNKIDDVKALGQCCVVSRRFHCLVPQVDNVVVRVDCVISDDDSSSSAINSSSISSSSDKSRNPFSNLFRFVFGGFVKPIQVISQFLCPKRPSGSSNGSSALLLGEDGEVEQGGVTHHSPTQVLKNFNEIRLRVIQNQNVTFPVLGGVTRDRGLLVGYGGMTRGRCSGEKTCFGLAATRWISGELLMVQPGPVVDRAMWVAAGVVLGGSRLLAVEVRYGGAGCDDRGRRCYVSREWC</sequence>
<evidence type="ECO:0000256" key="1">
    <source>
        <dbReference type="SAM" id="MobiDB-lite"/>
    </source>
</evidence>
<dbReference type="InterPro" id="IPR044809">
    <property type="entry name" value="AUF1-like"/>
</dbReference>
<evidence type="ECO:0000313" key="2">
    <source>
        <dbReference type="EMBL" id="SPC86110.1"/>
    </source>
</evidence>
<reference evidence="2" key="1">
    <citation type="submission" date="2018-02" db="EMBL/GenBank/DDBJ databases">
        <authorList>
            <person name="Cohen D.B."/>
            <person name="Kent A.D."/>
        </authorList>
    </citation>
    <scope>NUCLEOTIDE SEQUENCE</scope>
</reference>
<feature type="compositionally biased region" description="Low complexity" evidence="1">
    <location>
        <begin position="99"/>
        <end position="112"/>
    </location>
</feature>
<name>A0A2N9FGF5_FAGSY</name>
<feature type="region of interest" description="Disordered" evidence="1">
    <location>
        <begin position="96"/>
        <end position="115"/>
    </location>
</feature>
<gene>
    <name evidence="2" type="ORF">FSB_LOCUS13992</name>
</gene>
<organism evidence="2">
    <name type="scientific">Fagus sylvatica</name>
    <name type="common">Beechnut</name>
    <dbReference type="NCBI Taxonomy" id="28930"/>
    <lineage>
        <taxon>Eukaryota</taxon>
        <taxon>Viridiplantae</taxon>
        <taxon>Streptophyta</taxon>
        <taxon>Embryophyta</taxon>
        <taxon>Tracheophyta</taxon>
        <taxon>Spermatophyta</taxon>
        <taxon>Magnoliopsida</taxon>
        <taxon>eudicotyledons</taxon>
        <taxon>Gunneridae</taxon>
        <taxon>Pentapetalae</taxon>
        <taxon>rosids</taxon>
        <taxon>fabids</taxon>
        <taxon>Fagales</taxon>
        <taxon>Fagaceae</taxon>
        <taxon>Fagus</taxon>
    </lineage>
</organism>